<evidence type="ECO:0000313" key="3">
    <source>
        <dbReference type="Proteomes" id="UP001589773"/>
    </source>
</evidence>
<proteinExistence type="predicted"/>
<dbReference type="InterPro" id="IPR002539">
    <property type="entry name" value="MaoC-like_dom"/>
</dbReference>
<organism evidence="2 3">
    <name type="scientific">Massilia consociata</name>
    <dbReference type="NCBI Taxonomy" id="760117"/>
    <lineage>
        <taxon>Bacteria</taxon>
        <taxon>Pseudomonadati</taxon>
        <taxon>Pseudomonadota</taxon>
        <taxon>Betaproteobacteria</taxon>
        <taxon>Burkholderiales</taxon>
        <taxon>Oxalobacteraceae</taxon>
        <taxon>Telluria group</taxon>
        <taxon>Massilia</taxon>
    </lineage>
</organism>
<dbReference type="InterPro" id="IPR052342">
    <property type="entry name" value="MCH/BMMD"/>
</dbReference>
<feature type="domain" description="MaoC-like" evidence="1">
    <location>
        <begin position="21"/>
        <end position="123"/>
    </location>
</feature>
<dbReference type="RefSeq" id="WP_379678534.1">
    <property type="nucleotide sequence ID" value="NZ_JBHLWP010000009.1"/>
</dbReference>
<dbReference type="Proteomes" id="UP001589773">
    <property type="component" value="Unassembled WGS sequence"/>
</dbReference>
<evidence type="ECO:0000259" key="1">
    <source>
        <dbReference type="Pfam" id="PF01575"/>
    </source>
</evidence>
<dbReference type="Gene3D" id="3.10.129.10">
    <property type="entry name" value="Hotdog Thioesterase"/>
    <property type="match status" value="1"/>
</dbReference>
<keyword evidence="3" id="KW-1185">Reference proteome</keyword>
<dbReference type="CDD" id="cd03454">
    <property type="entry name" value="YdeM"/>
    <property type="match status" value="1"/>
</dbReference>
<dbReference type="SUPFAM" id="SSF54637">
    <property type="entry name" value="Thioesterase/thiol ester dehydrase-isomerase"/>
    <property type="match status" value="1"/>
</dbReference>
<dbReference type="InterPro" id="IPR029069">
    <property type="entry name" value="HotDog_dom_sf"/>
</dbReference>
<gene>
    <name evidence="2" type="ORF">ACFFJK_07355</name>
</gene>
<comment type="caution">
    <text evidence="2">The sequence shown here is derived from an EMBL/GenBank/DDBJ whole genome shotgun (WGS) entry which is preliminary data.</text>
</comment>
<name>A0ABV6FED3_9BURK</name>
<protein>
    <submittedName>
        <fullName evidence="2">MaoC family dehydratase</fullName>
    </submittedName>
</protein>
<reference evidence="2 3" key="1">
    <citation type="submission" date="2024-09" db="EMBL/GenBank/DDBJ databases">
        <authorList>
            <person name="Sun Q."/>
            <person name="Mori K."/>
        </authorList>
    </citation>
    <scope>NUCLEOTIDE SEQUENCE [LARGE SCALE GENOMIC DNA]</scope>
    <source>
        <strain evidence="2 3">CCM 7792</strain>
    </source>
</reference>
<dbReference type="PANTHER" id="PTHR43664:SF1">
    <property type="entry name" value="BETA-METHYLMALYL-COA DEHYDRATASE"/>
    <property type="match status" value="1"/>
</dbReference>
<dbReference type="Pfam" id="PF01575">
    <property type="entry name" value="MaoC_dehydratas"/>
    <property type="match status" value="1"/>
</dbReference>
<dbReference type="PANTHER" id="PTHR43664">
    <property type="entry name" value="MONOAMINE OXIDASE-RELATED"/>
    <property type="match status" value="1"/>
</dbReference>
<sequence>MSGAAVRELPARQWYFEDFHPGQEIDLGERTVTEEEIVAFAREFDPQPFHVDREAASASIYGGVIASGWHTCSMMMRMVVDGLMCSASSMGSPGLDGVRWLRPLRAGDTLRVRYLTTRVKASDSKPDRGVVWSKWVASNQHGEEICTIEGMGMFGRRPATEPGSGGSDHA</sequence>
<accession>A0ABV6FED3</accession>
<dbReference type="EMBL" id="JBHLWP010000009">
    <property type="protein sequence ID" value="MFC0251702.1"/>
    <property type="molecule type" value="Genomic_DNA"/>
</dbReference>
<evidence type="ECO:0000313" key="2">
    <source>
        <dbReference type="EMBL" id="MFC0251702.1"/>
    </source>
</evidence>